<feature type="region of interest" description="Disordered" evidence="2">
    <location>
        <begin position="78"/>
        <end position="97"/>
    </location>
</feature>
<dbReference type="InterPro" id="IPR032675">
    <property type="entry name" value="LRR_dom_sf"/>
</dbReference>
<dbReference type="SUPFAM" id="SSF52047">
    <property type="entry name" value="RNI-like"/>
    <property type="match status" value="1"/>
</dbReference>
<dbReference type="AlphaFoldDB" id="A0A2P6V8V0"/>
<dbReference type="OrthoDB" id="6222486at2759"/>
<evidence type="ECO:0000256" key="1">
    <source>
        <dbReference type="ARBA" id="ARBA00004430"/>
    </source>
</evidence>
<dbReference type="EMBL" id="LHPF02000019">
    <property type="protein sequence ID" value="PSC70517.1"/>
    <property type="molecule type" value="Genomic_DNA"/>
</dbReference>
<organism evidence="3 4">
    <name type="scientific">Micractinium conductrix</name>
    <dbReference type="NCBI Taxonomy" id="554055"/>
    <lineage>
        <taxon>Eukaryota</taxon>
        <taxon>Viridiplantae</taxon>
        <taxon>Chlorophyta</taxon>
        <taxon>core chlorophytes</taxon>
        <taxon>Trebouxiophyceae</taxon>
        <taxon>Chlorellales</taxon>
        <taxon>Chlorellaceae</taxon>
        <taxon>Chlorella clade</taxon>
        <taxon>Micractinium</taxon>
    </lineage>
</organism>
<dbReference type="Pfam" id="PF08615">
    <property type="entry name" value="RNase_H2_suC"/>
    <property type="match status" value="1"/>
</dbReference>
<dbReference type="Gene3D" id="3.80.10.10">
    <property type="entry name" value="Ribonuclease Inhibitor"/>
    <property type="match status" value="1"/>
</dbReference>
<evidence type="ECO:0000313" key="3">
    <source>
        <dbReference type="EMBL" id="PSC70517.1"/>
    </source>
</evidence>
<dbReference type="CDD" id="cd09271">
    <property type="entry name" value="RNase_H2-C"/>
    <property type="match status" value="1"/>
</dbReference>
<keyword evidence="4" id="KW-1185">Reference proteome</keyword>
<comment type="subcellular location">
    <subcellularLocation>
        <location evidence="1">Cytoplasm</location>
        <location evidence="1">Cytoskeleton</location>
        <location evidence="1">Cilium axoneme</location>
    </subcellularLocation>
</comment>
<name>A0A2P6V8V0_9CHLO</name>
<evidence type="ECO:0000313" key="4">
    <source>
        <dbReference type="Proteomes" id="UP000239649"/>
    </source>
</evidence>
<gene>
    <name evidence="3" type="ORF">C2E20_5978</name>
</gene>
<sequence>MAARRVDTVGAPEQVVHLLPAQVQHDGPAAVAAYFRPQPTGSEVDGLPLLQCSLRGRTLAGVQLPLPAGYSGAVLERRQAEESDTAGSPGGGGAQGERWAATATFPTHMHYWNHDAAPLRGDGLRRCMEWAGLAERLHAPVDPAAALQSLLDFLLKHGRSVRSVWLDVDFARGNLLHAHGSAALQSARMRVRALGCAALALLSTHPLEELRVCSDVDAQWLPRMPLVTKASLRFEFDEEDQPAGPLDWVADRLPAVTELSLRGLYGHGHLWLSAGAAMPAGVRRLSLVGVIEGMEPALGQLEELSWSMCPRENVVAGNFKTTWMEAICQSTRLTKLELDVIYPEDAVAFFDVRLHGCVVTKRSTALRLHLALSTATRLRRLSLRHGMVDNGPFLGMDEVLPLMLGGALWPLRALTYLDLSGNDMAAFPKGLEALGSLKELQLTTNAGIKQLAAGPWQSSLTKLEADWGLADAALDAGGAGHALWGMTALQALTVYQGYPKPITTKLDAFRAAARERVPQLTQLRFW</sequence>
<evidence type="ECO:0000256" key="2">
    <source>
        <dbReference type="SAM" id="MobiDB-lite"/>
    </source>
</evidence>
<dbReference type="PANTHER" id="PTHR47204:SF1">
    <property type="entry name" value="RIBONUCLEASE H2 SUBUNIT C"/>
    <property type="match status" value="1"/>
</dbReference>
<dbReference type="GO" id="GO:0006401">
    <property type="term" value="P:RNA catabolic process"/>
    <property type="evidence" value="ECO:0007669"/>
    <property type="project" value="InterPro"/>
</dbReference>
<dbReference type="STRING" id="554055.A0A2P6V8V0"/>
<dbReference type="GO" id="GO:0005930">
    <property type="term" value="C:axoneme"/>
    <property type="evidence" value="ECO:0007669"/>
    <property type="project" value="UniProtKB-SubCell"/>
</dbReference>
<proteinExistence type="predicted"/>
<dbReference type="Gene3D" id="2.40.128.680">
    <property type="match status" value="1"/>
</dbReference>
<dbReference type="PANTHER" id="PTHR47204">
    <property type="entry name" value="OS02G0168900 PROTEIN"/>
    <property type="match status" value="1"/>
</dbReference>
<dbReference type="Proteomes" id="UP000239649">
    <property type="component" value="Unassembled WGS sequence"/>
</dbReference>
<reference evidence="3 4" key="1">
    <citation type="journal article" date="2018" name="Plant J.">
        <title>Genome sequences of Chlorella sorokiniana UTEX 1602 and Micractinium conductrix SAG 241.80: implications to maltose excretion by a green alga.</title>
        <authorList>
            <person name="Arriola M.B."/>
            <person name="Velmurugan N."/>
            <person name="Zhang Y."/>
            <person name="Plunkett M.H."/>
            <person name="Hondzo H."/>
            <person name="Barney B.M."/>
        </authorList>
    </citation>
    <scope>NUCLEOTIDE SEQUENCE [LARGE SCALE GENOMIC DNA]</scope>
    <source>
        <strain evidence="3 4">SAG 241.80</strain>
    </source>
</reference>
<comment type="caution">
    <text evidence="3">The sequence shown here is derived from an EMBL/GenBank/DDBJ whole genome shotgun (WGS) entry which is preliminary data.</text>
</comment>
<accession>A0A2P6V8V0</accession>
<dbReference type="InterPro" id="IPR013924">
    <property type="entry name" value="RNase_H2_suC"/>
</dbReference>
<dbReference type="GO" id="GO:0032299">
    <property type="term" value="C:ribonuclease H2 complex"/>
    <property type="evidence" value="ECO:0007669"/>
    <property type="project" value="InterPro"/>
</dbReference>
<protein>
    <submittedName>
        <fullName evidence="3">Ribonuclease H2 subunit C isoform A</fullName>
    </submittedName>
</protein>